<dbReference type="SUPFAM" id="SSF140931">
    <property type="entry name" value="Fic-like"/>
    <property type="match status" value="1"/>
</dbReference>
<gene>
    <name evidence="2" type="ORF">J6I44_02680</name>
</gene>
<dbReference type="InterPro" id="IPR040198">
    <property type="entry name" value="Fido_containing"/>
</dbReference>
<organism evidence="2 3">
    <name type="scientific">Fodinibius salsisoli</name>
    <dbReference type="NCBI Taxonomy" id="2820877"/>
    <lineage>
        <taxon>Bacteria</taxon>
        <taxon>Pseudomonadati</taxon>
        <taxon>Balneolota</taxon>
        <taxon>Balneolia</taxon>
        <taxon>Balneolales</taxon>
        <taxon>Balneolaceae</taxon>
        <taxon>Fodinibius</taxon>
    </lineage>
</organism>
<reference evidence="2 3" key="1">
    <citation type="submission" date="2021-03" db="EMBL/GenBank/DDBJ databases">
        <title>Aliifodinibius sp. nov., a new bacterium isolated from saline soil.</title>
        <authorList>
            <person name="Galisteo C."/>
            <person name="De La Haba R."/>
            <person name="Sanchez-Porro C."/>
            <person name="Ventosa A."/>
        </authorList>
    </citation>
    <scope>NUCLEOTIDE SEQUENCE [LARGE SCALE GENOMIC DNA]</scope>
    <source>
        <strain evidence="2 3">1BSP15-2V2</strain>
    </source>
</reference>
<dbReference type="Gene3D" id="1.10.3290.10">
    <property type="entry name" value="Fido-like domain"/>
    <property type="match status" value="1"/>
</dbReference>
<evidence type="ECO:0000259" key="1">
    <source>
        <dbReference type="PROSITE" id="PS51459"/>
    </source>
</evidence>
<dbReference type="PANTHER" id="PTHR13504">
    <property type="entry name" value="FIDO DOMAIN-CONTAINING PROTEIN DDB_G0283145"/>
    <property type="match status" value="1"/>
</dbReference>
<proteinExistence type="predicted"/>
<dbReference type="Proteomes" id="UP001207918">
    <property type="component" value="Unassembled WGS sequence"/>
</dbReference>
<accession>A0ABT3PII0</accession>
<dbReference type="InterPro" id="IPR003812">
    <property type="entry name" value="Fido"/>
</dbReference>
<evidence type="ECO:0000313" key="3">
    <source>
        <dbReference type="Proteomes" id="UP001207918"/>
    </source>
</evidence>
<protein>
    <submittedName>
        <fullName evidence="2">Fic family protein</fullName>
    </submittedName>
</protein>
<sequence length="301" mass="34742">MENRLSEQQGLEICSREFICWIHKRFYEQVPEEFRKIKGPGSDKMLLMEPGRLRDRLIEVGRHMPPLPKALDDFLRRFSDSYHPDKLHGAKKLIAVAASHHRLAWIHPFLDGNGRTARLFSHAYMKKAQIESHGLWTISRGLSRRKEDYQQFLAIADSPRKGNYDVRGNLSDHGLRRFCEFFLDTCLDQIAFMGELLDLDNLQQRIKGYIDLRSQSMIAGEPALRQEAKYILTEVMLRGEVSRGEAKRVTGLGDRTARKVVSQLEGEELVTSESHRSPLRFNIPAKVVGYYFPNLYPEGTI</sequence>
<name>A0ABT3PII0_9BACT</name>
<dbReference type="PANTHER" id="PTHR13504:SF38">
    <property type="entry name" value="FIDO DOMAIN-CONTAINING PROTEIN"/>
    <property type="match status" value="1"/>
</dbReference>
<dbReference type="PROSITE" id="PS51459">
    <property type="entry name" value="FIDO"/>
    <property type="match status" value="1"/>
</dbReference>
<dbReference type="InterPro" id="IPR036597">
    <property type="entry name" value="Fido-like_dom_sf"/>
</dbReference>
<comment type="caution">
    <text evidence="2">The sequence shown here is derived from an EMBL/GenBank/DDBJ whole genome shotgun (WGS) entry which is preliminary data.</text>
</comment>
<keyword evidence="3" id="KW-1185">Reference proteome</keyword>
<feature type="domain" description="Fido" evidence="1">
    <location>
        <begin position="14"/>
        <end position="184"/>
    </location>
</feature>
<evidence type="ECO:0000313" key="2">
    <source>
        <dbReference type="EMBL" id="MCW9705740.1"/>
    </source>
</evidence>
<dbReference type="EMBL" id="JAGGJA010000001">
    <property type="protein sequence ID" value="MCW9705740.1"/>
    <property type="molecule type" value="Genomic_DNA"/>
</dbReference>
<dbReference type="Pfam" id="PF02661">
    <property type="entry name" value="Fic"/>
    <property type="match status" value="1"/>
</dbReference>